<dbReference type="PANTHER" id="PTHR44068">
    <property type="entry name" value="ZGC:194242"/>
    <property type="match status" value="1"/>
</dbReference>
<dbReference type="AlphaFoldDB" id="A0A7J4TH63"/>
<gene>
    <name evidence="2" type="ORF">HA271_02720</name>
</gene>
<dbReference type="EMBL" id="DUHE01000082">
    <property type="protein sequence ID" value="HII83758.1"/>
    <property type="molecule type" value="Genomic_DNA"/>
</dbReference>
<dbReference type="SUPFAM" id="SSF53335">
    <property type="entry name" value="S-adenosyl-L-methionine-dependent methyltransferases"/>
    <property type="match status" value="1"/>
</dbReference>
<comment type="caution">
    <text evidence="2">The sequence shown here is derived from an EMBL/GenBank/DDBJ whole genome shotgun (WGS) entry which is preliminary data.</text>
</comment>
<dbReference type="CDD" id="cd02440">
    <property type="entry name" value="AdoMet_MTases"/>
    <property type="match status" value="1"/>
</dbReference>
<sequence length="225" mass="26408">MNTNTLKIINKDHFRQNLNIYTRNAFFKLPKIDNPKILDLGCGTGVPTLELARISGGELLALDIDQTSLEYLDEKIKSKKLETQVKTLNCSLENLDFPDESFDIIWAEGSIFAIGFQEGLEDWRRLIKDNGFLVIHDPYQNHTEKMDIIGKSGYKLLDSFMVHHRIWWSQFLRPYERHIKDLQEKYIDNPQVQQALEDEENEIKMFKNNPEDNCSIFYILQKIKP</sequence>
<feature type="domain" description="Methyltransferase" evidence="1">
    <location>
        <begin position="37"/>
        <end position="131"/>
    </location>
</feature>
<evidence type="ECO:0000313" key="3">
    <source>
        <dbReference type="Proteomes" id="UP000586031"/>
    </source>
</evidence>
<keyword evidence="2" id="KW-0808">Transferase</keyword>
<dbReference type="Proteomes" id="UP000586031">
    <property type="component" value="Unassembled WGS sequence"/>
</dbReference>
<dbReference type="InterPro" id="IPR041698">
    <property type="entry name" value="Methyltransf_25"/>
</dbReference>
<protein>
    <submittedName>
        <fullName evidence="2">Class I SAM-dependent methyltransferase</fullName>
    </submittedName>
</protein>
<dbReference type="GO" id="GO:0032259">
    <property type="term" value="P:methylation"/>
    <property type="evidence" value="ECO:0007669"/>
    <property type="project" value="UniProtKB-KW"/>
</dbReference>
<name>A0A7J4TH63_9EURY</name>
<dbReference type="InterPro" id="IPR029063">
    <property type="entry name" value="SAM-dependent_MTases_sf"/>
</dbReference>
<keyword evidence="2" id="KW-0489">Methyltransferase</keyword>
<dbReference type="InterPro" id="IPR050447">
    <property type="entry name" value="Erg6_SMT_methyltransf"/>
</dbReference>
<reference evidence="3" key="1">
    <citation type="journal article" date="2020" name="bioRxiv">
        <title>A rank-normalized archaeal taxonomy based on genome phylogeny resolves widespread incomplete and uneven classifications.</title>
        <authorList>
            <person name="Rinke C."/>
            <person name="Chuvochina M."/>
            <person name="Mussig A.J."/>
            <person name="Chaumeil P.-A."/>
            <person name="Waite D.W."/>
            <person name="Whitman W.B."/>
            <person name="Parks D.H."/>
            <person name="Hugenholtz P."/>
        </authorList>
    </citation>
    <scope>NUCLEOTIDE SEQUENCE [LARGE SCALE GENOMIC DNA]</scope>
</reference>
<organism evidence="2 3">
    <name type="scientific">Methanobacterium subterraneum</name>
    <dbReference type="NCBI Taxonomy" id="59277"/>
    <lineage>
        <taxon>Archaea</taxon>
        <taxon>Methanobacteriati</taxon>
        <taxon>Methanobacteriota</taxon>
        <taxon>Methanomada group</taxon>
        <taxon>Methanobacteria</taxon>
        <taxon>Methanobacteriales</taxon>
        <taxon>Methanobacteriaceae</taxon>
        <taxon>Methanobacterium</taxon>
    </lineage>
</organism>
<evidence type="ECO:0000313" key="2">
    <source>
        <dbReference type="EMBL" id="HII83758.1"/>
    </source>
</evidence>
<dbReference type="PANTHER" id="PTHR44068:SF11">
    <property type="entry name" value="GERANYL DIPHOSPHATE 2-C-METHYLTRANSFERASE"/>
    <property type="match status" value="1"/>
</dbReference>
<dbReference type="Gene3D" id="3.40.50.150">
    <property type="entry name" value="Vaccinia Virus protein VP39"/>
    <property type="match status" value="1"/>
</dbReference>
<dbReference type="GO" id="GO:0008168">
    <property type="term" value="F:methyltransferase activity"/>
    <property type="evidence" value="ECO:0007669"/>
    <property type="project" value="UniProtKB-KW"/>
</dbReference>
<accession>A0A7J4TH63</accession>
<proteinExistence type="predicted"/>
<dbReference type="Pfam" id="PF13649">
    <property type="entry name" value="Methyltransf_25"/>
    <property type="match status" value="1"/>
</dbReference>
<evidence type="ECO:0000259" key="1">
    <source>
        <dbReference type="Pfam" id="PF13649"/>
    </source>
</evidence>